<proteinExistence type="predicted"/>
<evidence type="ECO:0000313" key="3">
    <source>
        <dbReference type="Proteomes" id="UP000736335"/>
    </source>
</evidence>
<organism evidence="2 3">
    <name type="scientific">Thelephora terrestris</name>
    <dbReference type="NCBI Taxonomy" id="56493"/>
    <lineage>
        <taxon>Eukaryota</taxon>
        <taxon>Fungi</taxon>
        <taxon>Dikarya</taxon>
        <taxon>Basidiomycota</taxon>
        <taxon>Agaricomycotina</taxon>
        <taxon>Agaricomycetes</taxon>
        <taxon>Thelephorales</taxon>
        <taxon>Thelephoraceae</taxon>
        <taxon>Thelephora</taxon>
    </lineage>
</organism>
<name>A0A9P6H4C3_9AGAM</name>
<dbReference type="EMBL" id="WIUZ02000021">
    <property type="protein sequence ID" value="KAF9778902.1"/>
    <property type="molecule type" value="Genomic_DNA"/>
</dbReference>
<accession>A0A9P6H4C3</accession>
<reference evidence="2" key="1">
    <citation type="journal article" date="2020" name="Nat. Commun.">
        <title>Large-scale genome sequencing of mycorrhizal fungi provides insights into the early evolution of symbiotic traits.</title>
        <authorList>
            <person name="Miyauchi S."/>
            <person name="Kiss E."/>
            <person name="Kuo A."/>
            <person name="Drula E."/>
            <person name="Kohler A."/>
            <person name="Sanchez-Garcia M."/>
            <person name="Morin E."/>
            <person name="Andreopoulos B."/>
            <person name="Barry K.W."/>
            <person name="Bonito G."/>
            <person name="Buee M."/>
            <person name="Carver A."/>
            <person name="Chen C."/>
            <person name="Cichocki N."/>
            <person name="Clum A."/>
            <person name="Culley D."/>
            <person name="Crous P.W."/>
            <person name="Fauchery L."/>
            <person name="Girlanda M."/>
            <person name="Hayes R.D."/>
            <person name="Keri Z."/>
            <person name="LaButti K."/>
            <person name="Lipzen A."/>
            <person name="Lombard V."/>
            <person name="Magnuson J."/>
            <person name="Maillard F."/>
            <person name="Murat C."/>
            <person name="Nolan M."/>
            <person name="Ohm R.A."/>
            <person name="Pangilinan J."/>
            <person name="Pereira M.F."/>
            <person name="Perotto S."/>
            <person name="Peter M."/>
            <person name="Pfister S."/>
            <person name="Riley R."/>
            <person name="Sitrit Y."/>
            <person name="Stielow J.B."/>
            <person name="Szollosi G."/>
            <person name="Zifcakova L."/>
            <person name="Stursova M."/>
            <person name="Spatafora J.W."/>
            <person name="Tedersoo L."/>
            <person name="Vaario L.M."/>
            <person name="Yamada A."/>
            <person name="Yan M."/>
            <person name="Wang P."/>
            <person name="Xu J."/>
            <person name="Bruns T."/>
            <person name="Baldrian P."/>
            <person name="Vilgalys R."/>
            <person name="Dunand C."/>
            <person name="Henrissat B."/>
            <person name="Grigoriev I.V."/>
            <person name="Hibbett D."/>
            <person name="Nagy L.G."/>
            <person name="Martin F.M."/>
        </authorList>
    </citation>
    <scope>NUCLEOTIDE SEQUENCE</scope>
    <source>
        <strain evidence="2">UH-Tt-Lm1</strain>
    </source>
</reference>
<feature type="region of interest" description="Disordered" evidence="1">
    <location>
        <begin position="167"/>
        <end position="216"/>
    </location>
</feature>
<dbReference type="Proteomes" id="UP000736335">
    <property type="component" value="Unassembled WGS sequence"/>
</dbReference>
<sequence length="216" mass="23583">MTGNLIRRRSLENSGNLQSRGIFHSFEIPFPVLKLCEADVCSTQQRGGNFATAPFTEEGRYAKEIENDDTAKQARERNESHHFTSGGIDRRRSSVCLQSRGELSPSSRPTPPPSPVSPSFLRQFAPHKGKSDPGLWYRFLGVYRARGAGVCPPSVIVSSRSFSTIPHLASPPRRFQNGQSPSSGNPSRHCTAGSPLPIPQMKGEKLPAHVATSSCL</sequence>
<comment type="caution">
    <text evidence="2">The sequence shown here is derived from an EMBL/GenBank/DDBJ whole genome shotgun (WGS) entry which is preliminary data.</text>
</comment>
<evidence type="ECO:0000256" key="1">
    <source>
        <dbReference type="SAM" id="MobiDB-lite"/>
    </source>
</evidence>
<feature type="compositionally biased region" description="Basic and acidic residues" evidence="1">
    <location>
        <begin position="68"/>
        <end position="92"/>
    </location>
</feature>
<gene>
    <name evidence="2" type="ORF">BJ322DRAFT_461065</name>
</gene>
<feature type="compositionally biased region" description="Polar residues" evidence="1">
    <location>
        <begin position="176"/>
        <end position="188"/>
    </location>
</feature>
<evidence type="ECO:0000313" key="2">
    <source>
        <dbReference type="EMBL" id="KAF9778902.1"/>
    </source>
</evidence>
<dbReference type="AlphaFoldDB" id="A0A9P6H4C3"/>
<keyword evidence="3" id="KW-1185">Reference proteome</keyword>
<feature type="region of interest" description="Disordered" evidence="1">
    <location>
        <begin position="68"/>
        <end position="129"/>
    </location>
</feature>
<reference evidence="2" key="2">
    <citation type="submission" date="2020-11" db="EMBL/GenBank/DDBJ databases">
        <authorList>
            <consortium name="DOE Joint Genome Institute"/>
            <person name="Kuo A."/>
            <person name="Miyauchi S."/>
            <person name="Kiss E."/>
            <person name="Drula E."/>
            <person name="Kohler A."/>
            <person name="Sanchez-Garcia M."/>
            <person name="Andreopoulos B."/>
            <person name="Barry K.W."/>
            <person name="Bonito G."/>
            <person name="Buee M."/>
            <person name="Carver A."/>
            <person name="Chen C."/>
            <person name="Cichocki N."/>
            <person name="Clum A."/>
            <person name="Culley D."/>
            <person name="Crous P.W."/>
            <person name="Fauchery L."/>
            <person name="Girlanda M."/>
            <person name="Hayes R."/>
            <person name="Keri Z."/>
            <person name="Labutti K."/>
            <person name="Lipzen A."/>
            <person name="Lombard V."/>
            <person name="Magnuson J."/>
            <person name="Maillard F."/>
            <person name="Morin E."/>
            <person name="Murat C."/>
            <person name="Nolan M."/>
            <person name="Ohm R."/>
            <person name="Pangilinan J."/>
            <person name="Pereira M."/>
            <person name="Perotto S."/>
            <person name="Peter M."/>
            <person name="Riley R."/>
            <person name="Sitrit Y."/>
            <person name="Stielow B."/>
            <person name="Szollosi G."/>
            <person name="Zifcakova L."/>
            <person name="Stursova M."/>
            <person name="Spatafora J.W."/>
            <person name="Tedersoo L."/>
            <person name="Vaario L.-M."/>
            <person name="Yamada A."/>
            <person name="Yan M."/>
            <person name="Wang P."/>
            <person name="Xu J."/>
            <person name="Bruns T."/>
            <person name="Baldrian P."/>
            <person name="Vilgalys R."/>
            <person name="Henrissat B."/>
            <person name="Grigoriev I.V."/>
            <person name="Hibbett D."/>
            <person name="Nagy L.G."/>
            <person name="Martin F.M."/>
        </authorList>
    </citation>
    <scope>NUCLEOTIDE SEQUENCE</scope>
    <source>
        <strain evidence="2">UH-Tt-Lm1</strain>
    </source>
</reference>
<protein>
    <submittedName>
        <fullName evidence="2">Uncharacterized protein</fullName>
    </submittedName>
</protein>